<accession>A0A848L4A9</accession>
<feature type="transmembrane region" description="Helical" evidence="1">
    <location>
        <begin position="350"/>
        <end position="368"/>
    </location>
</feature>
<reference evidence="2 3" key="1">
    <citation type="submission" date="2020-04" db="EMBL/GenBank/DDBJ databases">
        <title>Gordonia sp. nov. TBRC 11910.</title>
        <authorList>
            <person name="Suriyachadkun C."/>
        </authorList>
    </citation>
    <scope>NUCLEOTIDE SEQUENCE [LARGE SCALE GENOMIC DNA]</scope>
    <source>
        <strain evidence="2 3">TBRC 11910</strain>
    </source>
</reference>
<keyword evidence="1" id="KW-0472">Membrane</keyword>
<feature type="transmembrane region" description="Helical" evidence="1">
    <location>
        <begin position="46"/>
        <end position="67"/>
    </location>
</feature>
<feature type="transmembrane region" description="Helical" evidence="1">
    <location>
        <begin position="88"/>
        <end position="107"/>
    </location>
</feature>
<feature type="transmembrane region" description="Helical" evidence="1">
    <location>
        <begin position="322"/>
        <end position="344"/>
    </location>
</feature>
<evidence type="ECO:0000256" key="1">
    <source>
        <dbReference type="SAM" id="Phobius"/>
    </source>
</evidence>
<name>A0A848L4A9_9ACTN</name>
<evidence type="ECO:0000313" key="3">
    <source>
        <dbReference type="Proteomes" id="UP000550729"/>
    </source>
</evidence>
<dbReference type="RefSeq" id="WP_170195930.1">
    <property type="nucleotide sequence ID" value="NZ_JABBNB010000023.1"/>
</dbReference>
<feature type="transmembrane region" description="Helical" evidence="1">
    <location>
        <begin position="380"/>
        <end position="398"/>
    </location>
</feature>
<proteinExistence type="predicted"/>
<feature type="transmembrane region" description="Helical" evidence="1">
    <location>
        <begin position="216"/>
        <end position="233"/>
    </location>
</feature>
<feature type="transmembrane region" description="Helical" evidence="1">
    <location>
        <begin position="295"/>
        <end position="315"/>
    </location>
</feature>
<dbReference type="InterPro" id="IPR021941">
    <property type="entry name" value="DUF3556_TM"/>
</dbReference>
<keyword evidence="1" id="KW-1133">Transmembrane helix</keyword>
<comment type="caution">
    <text evidence="2">The sequence shown here is derived from an EMBL/GenBank/DDBJ whole genome shotgun (WGS) entry which is preliminary data.</text>
</comment>
<sequence length="596" mass="66261">MPFKTPTLPEVDPAEFRTRPFFERLKVLTGFWAENGFGSAKMLHTIYLVKLFGLTLIVGIVITTLTSDVGAPWEVQKWWNEPIMYQKLVLWVALLEVIGVGGAWGPLTGHFKPFYGGARYWLRPGTLRLPPWGSKVPGTAGDTRTVGDAVLYAAVLISLAVALVLPGEYCSSLAQIAGDATNQHLVNPILMAIPAVLLTLLGLRDKVIFLAARGEQYIPIFVISAVFPFLFEFSDFIIAGKLIIVIVWVGAAVSKFGVHFTNVIPPMVSNAPFMPKWSRLAHYRNAPNDLLPSKLAGFMAHVMGTTVELILPLLLLFSTNKWLTVVCLVGIVGFHLFIISTFPLAVPLEWNLLFSYIAICLFLGFPNGDGYGVFDFSQAWMLPVVVIALFFFPVLGNLRPDLVSFLPSMRQYAGNWASAVWAFAPGVEDRLNELPIPVQSHDRQLKALGYTDDLADLTMSLFVAWRAMHSQGRGVLSVLSRQLGEDIDRYTVREGEVAANLLVGWNFGDGHLHDERLIAAIQRRLNLAPGELVVVWVESQPIHRNYQEYKVIDAALGIIERGTWQVKDLIDEQPWLPNGPIPHQVTWRATNTEVVE</sequence>
<feature type="transmembrane region" description="Helical" evidence="1">
    <location>
        <begin position="149"/>
        <end position="165"/>
    </location>
</feature>
<keyword evidence="1" id="KW-0812">Transmembrane</keyword>
<feature type="transmembrane region" description="Helical" evidence="1">
    <location>
        <begin position="185"/>
        <end position="204"/>
    </location>
</feature>
<protein>
    <submittedName>
        <fullName evidence="2">DUF3556 family protein</fullName>
    </submittedName>
</protein>
<gene>
    <name evidence="2" type="ORF">HH308_19585</name>
</gene>
<dbReference type="Proteomes" id="UP000550729">
    <property type="component" value="Unassembled WGS sequence"/>
</dbReference>
<feature type="transmembrane region" description="Helical" evidence="1">
    <location>
        <begin position="242"/>
        <end position="264"/>
    </location>
</feature>
<evidence type="ECO:0000313" key="2">
    <source>
        <dbReference type="EMBL" id="NMO03421.1"/>
    </source>
</evidence>
<dbReference type="EMBL" id="JABBNB010000023">
    <property type="protein sequence ID" value="NMO03421.1"/>
    <property type="molecule type" value="Genomic_DNA"/>
</dbReference>
<organism evidence="2 3">
    <name type="scientific">Gordonia asplenii</name>
    <dbReference type="NCBI Taxonomy" id="2725283"/>
    <lineage>
        <taxon>Bacteria</taxon>
        <taxon>Bacillati</taxon>
        <taxon>Actinomycetota</taxon>
        <taxon>Actinomycetes</taxon>
        <taxon>Mycobacteriales</taxon>
        <taxon>Gordoniaceae</taxon>
        <taxon>Gordonia</taxon>
    </lineage>
</organism>
<dbReference type="Pfam" id="PF12077">
    <property type="entry name" value="DUF3556"/>
    <property type="match status" value="1"/>
</dbReference>
<dbReference type="AlphaFoldDB" id="A0A848L4A9"/>
<keyword evidence="3" id="KW-1185">Reference proteome</keyword>